<dbReference type="EMBL" id="JABFAF010000003">
    <property type="protein sequence ID" value="MBA0851482.1"/>
    <property type="molecule type" value="Genomic_DNA"/>
</dbReference>
<evidence type="ECO:0000313" key="2">
    <source>
        <dbReference type="Proteomes" id="UP000593576"/>
    </source>
</evidence>
<reference evidence="1 2" key="1">
    <citation type="journal article" date="2019" name="Genome Biol. Evol.">
        <title>Insights into the evolution of the New World diploid cottons (Gossypium, subgenus Houzingenia) based on genome sequencing.</title>
        <authorList>
            <person name="Grover C.E."/>
            <person name="Arick M.A. 2nd"/>
            <person name="Thrash A."/>
            <person name="Conover J.L."/>
            <person name="Sanders W.S."/>
            <person name="Peterson D.G."/>
            <person name="Frelichowski J.E."/>
            <person name="Scheffler J.A."/>
            <person name="Scheffler B.E."/>
            <person name="Wendel J.F."/>
        </authorList>
    </citation>
    <scope>NUCLEOTIDE SEQUENCE [LARGE SCALE GENOMIC DNA]</scope>
    <source>
        <strain evidence="1">1</strain>
        <tissue evidence="1">Leaf</tissue>
    </source>
</reference>
<protein>
    <submittedName>
        <fullName evidence="1">Uncharacterized protein</fullName>
    </submittedName>
</protein>
<dbReference type="Proteomes" id="UP000593576">
    <property type="component" value="Unassembled WGS sequence"/>
</dbReference>
<name>A0A7J9KYA3_GOSSC</name>
<organism evidence="1 2">
    <name type="scientific">Gossypium schwendimanii</name>
    <name type="common">Cotton</name>
    <dbReference type="NCBI Taxonomy" id="34291"/>
    <lineage>
        <taxon>Eukaryota</taxon>
        <taxon>Viridiplantae</taxon>
        <taxon>Streptophyta</taxon>
        <taxon>Embryophyta</taxon>
        <taxon>Tracheophyta</taxon>
        <taxon>Spermatophyta</taxon>
        <taxon>Magnoliopsida</taxon>
        <taxon>eudicotyledons</taxon>
        <taxon>Gunneridae</taxon>
        <taxon>Pentapetalae</taxon>
        <taxon>rosids</taxon>
        <taxon>malvids</taxon>
        <taxon>Malvales</taxon>
        <taxon>Malvaceae</taxon>
        <taxon>Malvoideae</taxon>
        <taxon>Gossypium</taxon>
    </lineage>
</organism>
<evidence type="ECO:0000313" key="1">
    <source>
        <dbReference type="EMBL" id="MBA0851482.1"/>
    </source>
</evidence>
<comment type="caution">
    <text evidence="1">The sequence shown here is derived from an EMBL/GenBank/DDBJ whole genome shotgun (WGS) entry which is preliminary data.</text>
</comment>
<gene>
    <name evidence="1" type="ORF">Goshw_020588</name>
</gene>
<sequence>MCIPFAQIRCNDKVVLKGERTSEYTMRSGYKLLIERLATDLICNSCAGATNTTIHAIRDHDLARK</sequence>
<proteinExistence type="predicted"/>
<dbReference type="AlphaFoldDB" id="A0A7J9KYA3"/>
<keyword evidence="2" id="KW-1185">Reference proteome</keyword>
<accession>A0A7J9KYA3</accession>
<feature type="non-terminal residue" evidence="1">
    <location>
        <position position="65"/>
    </location>
</feature>